<proteinExistence type="predicted"/>
<keyword evidence="1" id="KW-1133">Transmembrane helix</keyword>
<dbReference type="AlphaFoldDB" id="A0AAJ4RCK8"/>
<organism evidence="2 3">
    <name type="scientific">Caminibacter pacificus</name>
    <dbReference type="NCBI Taxonomy" id="1424653"/>
    <lineage>
        <taxon>Bacteria</taxon>
        <taxon>Pseudomonadati</taxon>
        <taxon>Campylobacterota</taxon>
        <taxon>Epsilonproteobacteria</taxon>
        <taxon>Nautiliales</taxon>
        <taxon>Nautiliaceae</taxon>
        <taxon>Caminibacter</taxon>
    </lineage>
</organism>
<accession>A0AAJ4RCK8</accession>
<gene>
    <name evidence="2" type="ORF">EDC58_0853</name>
</gene>
<sequence>MEFKDLVGEIFLVLFFLGITIGVIIAEKIKGKK</sequence>
<dbReference type="Proteomes" id="UP000272781">
    <property type="component" value="Unassembled WGS sequence"/>
</dbReference>
<evidence type="ECO:0000313" key="2">
    <source>
        <dbReference type="EMBL" id="ROR39877.1"/>
    </source>
</evidence>
<feature type="transmembrane region" description="Helical" evidence="1">
    <location>
        <begin position="6"/>
        <end position="26"/>
    </location>
</feature>
<keyword evidence="1" id="KW-0812">Transmembrane</keyword>
<protein>
    <submittedName>
        <fullName evidence="2">Uncharacterized protein</fullName>
    </submittedName>
</protein>
<keyword evidence="1" id="KW-0472">Membrane</keyword>
<reference evidence="2 3" key="1">
    <citation type="submission" date="2018-11" db="EMBL/GenBank/DDBJ databases">
        <title>Genomic Encyclopedia of Type Strains, Phase IV (KMG-IV): sequencing the most valuable type-strain genomes for metagenomic binning, comparative biology and taxonomic classification.</title>
        <authorList>
            <person name="Goeker M."/>
        </authorList>
    </citation>
    <scope>NUCLEOTIDE SEQUENCE [LARGE SCALE GENOMIC DNA]</scope>
    <source>
        <strain evidence="2 3">DSM 27783</strain>
    </source>
</reference>
<comment type="caution">
    <text evidence="2">The sequence shown here is derived from an EMBL/GenBank/DDBJ whole genome shotgun (WGS) entry which is preliminary data.</text>
</comment>
<evidence type="ECO:0000313" key="3">
    <source>
        <dbReference type="Proteomes" id="UP000272781"/>
    </source>
</evidence>
<name>A0AAJ4RCK8_9BACT</name>
<evidence type="ECO:0000256" key="1">
    <source>
        <dbReference type="SAM" id="Phobius"/>
    </source>
</evidence>
<dbReference type="EMBL" id="RJVK01000002">
    <property type="protein sequence ID" value="ROR39877.1"/>
    <property type="molecule type" value="Genomic_DNA"/>
</dbReference>